<name>A0A418JJ36_STAHY</name>
<comment type="similarity">
    <text evidence="2">Belongs to the FemABX family.</text>
</comment>
<dbReference type="Gene3D" id="1.20.58.90">
    <property type="match status" value="1"/>
</dbReference>
<evidence type="ECO:0000256" key="5">
    <source>
        <dbReference type="ARBA" id="ARBA00022490"/>
    </source>
</evidence>
<dbReference type="GO" id="GO:0005737">
    <property type="term" value="C:cytoplasm"/>
    <property type="evidence" value="ECO:0007669"/>
    <property type="project" value="UniProtKB-SubCell"/>
</dbReference>
<evidence type="ECO:0000256" key="1">
    <source>
        <dbReference type="ARBA" id="ARBA00004496"/>
    </source>
</evidence>
<dbReference type="Proteomes" id="UP000285625">
    <property type="component" value="Unassembled WGS sequence"/>
</dbReference>
<dbReference type="InterPro" id="IPR050644">
    <property type="entry name" value="PG_Glycine_Bridge_Synth"/>
</dbReference>
<keyword evidence="6 15" id="KW-0808">Transferase</keyword>
<keyword evidence="9 15" id="KW-0012">Acyltransferase</keyword>
<comment type="caution">
    <text evidence="15">The sequence shown here is derived from an EMBL/GenBank/DDBJ whole genome shotgun (WGS) entry which is preliminary data.</text>
</comment>
<evidence type="ECO:0000256" key="2">
    <source>
        <dbReference type="ARBA" id="ARBA00009943"/>
    </source>
</evidence>
<evidence type="ECO:0000256" key="13">
    <source>
        <dbReference type="ARBA" id="ARBA00047483"/>
    </source>
</evidence>
<keyword evidence="10" id="KW-0961">Cell wall biogenesis/degradation</keyword>
<feature type="region of interest" description="Disordered" evidence="14">
    <location>
        <begin position="174"/>
        <end position="194"/>
    </location>
</feature>
<evidence type="ECO:0000256" key="3">
    <source>
        <dbReference type="ARBA" id="ARBA00012466"/>
    </source>
</evidence>
<accession>A0A418JJ36</accession>
<evidence type="ECO:0000256" key="12">
    <source>
        <dbReference type="ARBA" id="ARBA00032233"/>
    </source>
</evidence>
<comment type="catalytic activity">
    <reaction evidence="13">
        <text>beta-D-GlcNAc-(1-&gt;4)-Mur2Ac(oyl-L-Ala-D-isoglutaminyl-L-Lys-(N(6)-Gly)-D-Ala-D-Ala)-di-trans,octa-cis-undecaprenyl diphosphate + 2 glycyl-tRNA(Gly) = MurNAc-L-Ala-D-isoglutaminyl-L-Lys-(N(6)-tri-Gly)-D-Ala-D-Ala-diphospho-di-trans,octa-cis-undecaprenyl-GlcNAc + 2 tRNA(Gly) + 2 H(+)</text>
        <dbReference type="Rhea" id="RHEA:30439"/>
        <dbReference type="Rhea" id="RHEA-COMP:9664"/>
        <dbReference type="Rhea" id="RHEA-COMP:9683"/>
        <dbReference type="ChEBI" id="CHEBI:15378"/>
        <dbReference type="ChEBI" id="CHEBI:62234"/>
        <dbReference type="ChEBI" id="CHEBI:62235"/>
        <dbReference type="ChEBI" id="CHEBI:78442"/>
        <dbReference type="ChEBI" id="CHEBI:78522"/>
        <dbReference type="EC" id="2.3.2.17"/>
    </reaction>
</comment>
<dbReference type="PANTHER" id="PTHR36174">
    <property type="entry name" value="LIPID II:GLYCINE GLYCYLTRANSFERASE"/>
    <property type="match status" value="1"/>
</dbReference>
<evidence type="ECO:0000256" key="10">
    <source>
        <dbReference type="ARBA" id="ARBA00023316"/>
    </source>
</evidence>
<evidence type="ECO:0000313" key="16">
    <source>
        <dbReference type="Proteomes" id="UP000285625"/>
    </source>
</evidence>
<keyword evidence="8" id="KW-0573">Peptidoglycan synthesis</keyword>
<evidence type="ECO:0000256" key="11">
    <source>
        <dbReference type="ARBA" id="ARBA00030706"/>
    </source>
</evidence>
<dbReference type="GO" id="GO:0071555">
    <property type="term" value="P:cell wall organization"/>
    <property type="evidence" value="ECO:0007669"/>
    <property type="project" value="UniProtKB-KW"/>
</dbReference>
<dbReference type="STRING" id="1284.SHYC_07545"/>
<feature type="non-terminal residue" evidence="15">
    <location>
        <position position="1"/>
    </location>
</feature>
<dbReference type="EC" id="2.3.2.17" evidence="3"/>
<protein>
    <recommendedName>
        <fullName evidence="4">Aminoacyltransferase FemA</fullName>
        <ecNumber evidence="3">2.3.2.17</ecNumber>
    </recommendedName>
    <alternativeName>
        <fullName evidence="12">Factor essential for expression of methicillin resistance A</fullName>
    </alternativeName>
    <alternativeName>
        <fullName evidence="11">N-acetylmuramoyl-L-alanyl-D-glutamyl-L-lysyl-(N6-glycyl)-D-alanyl-D-alanine-diphosphoundecaprenyl-N-acetylglucosamine:glycine glycyltransferase</fullName>
    </alternativeName>
</protein>
<dbReference type="EMBL" id="QXVO01000014">
    <property type="protein sequence ID" value="RIO45974.1"/>
    <property type="molecule type" value="Genomic_DNA"/>
</dbReference>
<dbReference type="Pfam" id="PF02388">
    <property type="entry name" value="FemAB"/>
    <property type="match status" value="1"/>
</dbReference>
<comment type="subcellular location">
    <subcellularLocation>
        <location evidence="1">Cytoplasm</location>
    </subcellularLocation>
</comment>
<keyword evidence="7" id="KW-0133">Cell shape</keyword>
<evidence type="ECO:0000256" key="14">
    <source>
        <dbReference type="SAM" id="MobiDB-lite"/>
    </source>
</evidence>
<dbReference type="GO" id="GO:0016755">
    <property type="term" value="F:aminoacyltransferase activity"/>
    <property type="evidence" value="ECO:0007669"/>
    <property type="project" value="InterPro"/>
</dbReference>
<gene>
    <name evidence="15" type="ORF">BUZ57_05780</name>
</gene>
<evidence type="ECO:0000256" key="6">
    <source>
        <dbReference type="ARBA" id="ARBA00022679"/>
    </source>
</evidence>
<organism evidence="15 16">
    <name type="scientific">Staphylococcus hyicus</name>
    <dbReference type="NCBI Taxonomy" id="1284"/>
    <lineage>
        <taxon>Bacteria</taxon>
        <taxon>Bacillati</taxon>
        <taxon>Bacillota</taxon>
        <taxon>Bacilli</taxon>
        <taxon>Bacillales</taxon>
        <taxon>Staphylococcaceae</taxon>
        <taxon>Staphylococcus</taxon>
    </lineage>
</organism>
<dbReference type="Gene3D" id="3.40.630.30">
    <property type="match status" value="1"/>
</dbReference>
<feature type="compositionally biased region" description="Basic and acidic residues" evidence="14">
    <location>
        <begin position="174"/>
        <end position="186"/>
    </location>
</feature>
<dbReference type="InterPro" id="IPR003447">
    <property type="entry name" value="FEMABX"/>
</dbReference>
<sequence length="327" mass="38466">LAKYVKKYNALYLRVDPYLPMLKRNHDGEVIERFNNDWIFDKMAELGYDHDGFTIGFDPIKQIRFHSVLDLQGKTAKDVLNDMDSLRKRNTKKVQKNGVKVRFLKEDELHIFRSFMEDTSEAKDFLDRDDDFYYNRYKHYKERVLVPLAYIDFNEYIEELKNEERTLNKEIAKAEKDLEKRPDNKKAQNKKQNLEQQLEAQNAKIEEAQQLQVEHGNELPISAAFFIINPFEVVYYAGGTANKFRHFAGSYAIQWTMINYAIDQGIPRYNFYGVSGDFSEGAEDAGVVKFKKGFNADVLEYVGDFVKPIHKPAYQLYTQLKKIKDRK</sequence>
<dbReference type="SUPFAM" id="SSF46589">
    <property type="entry name" value="tRNA-binding arm"/>
    <property type="match status" value="1"/>
</dbReference>
<evidence type="ECO:0000256" key="4">
    <source>
        <dbReference type="ARBA" id="ARBA00016236"/>
    </source>
</evidence>
<evidence type="ECO:0000256" key="8">
    <source>
        <dbReference type="ARBA" id="ARBA00022984"/>
    </source>
</evidence>
<dbReference type="GO" id="GO:0009252">
    <property type="term" value="P:peptidoglycan biosynthetic process"/>
    <property type="evidence" value="ECO:0007669"/>
    <property type="project" value="UniProtKB-KW"/>
</dbReference>
<evidence type="ECO:0000313" key="15">
    <source>
        <dbReference type="EMBL" id="RIO45974.1"/>
    </source>
</evidence>
<dbReference type="GO" id="GO:0008360">
    <property type="term" value="P:regulation of cell shape"/>
    <property type="evidence" value="ECO:0007669"/>
    <property type="project" value="UniProtKB-KW"/>
</dbReference>
<dbReference type="PANTHER" id="PTHR36174:SF2">
    <property type="entry name" value="AMINOACYLTRANSFERASE FEMA"/>
    <property type="match status" value="1"/>
</dbReference>
<evidence type="ECO:0000256" key="7">
    <source>
        <dbReference type="ARBA" id="ARBA00022960"/>
    </source>
</evidence>
<evidence type="ECO:0000256" key="9">
    <source>
        <dbReference type="ARBA" id="ARBA00023315"/>
    </source>
</evidence>
<dbReference type="GO" id="GO:0000166">
    <property type="term" value="F:nucleotide binding"/>
    <property type="evidence" value="ECO:0007669"/>
    <property type="project" value="InterPro"/>
</dbReference>
<reference evidence="15 16" key="1">
    <citation type="journal article" date="2016" name="Front. Microbiol.">
        <title>Comprehensive Phylogenetic Analysis of Bovine Non-aureus Staphylococci Species Based on Whole-Genome Sequencing.</title>
        <authorList>
            <person name="Naushad S."/>
            <person name="Barkema H.W."/>
            <person name="Luby C."/>
            <person name="Condas L.A."/>
            <person name="Nobrega D.B."/>
            <person name="Carson D.A."/>
            <person name="De Buck J."/>
        </authorList>
    </citation>
    <scope>NUCLEOTIDE SEQUENCE [LARGE SCALE GENOMIC DNA]</scope>
    <source>
        <strain evidence="15 16">SNUC 5959</strain>
    </source>
</reference>
<dbReference type="SUPFAM" id="SSF55729">
    <property type="entry name" value="Acyl-CoA N-acyltransferases (Nat)"/>
    <property type="match status" value="2"/>
</dbReference>
<dbReference type="PROSITE" id="PS51191">
    <property type="entry name" value="FEMABX"/>
    <property type="match status" value="1"/>
</dbReference>
<dbReference type="RefSeq" id="WP_142923191.1">
    <property type="nucleotide sequence ID" value="NZ_QXVO01000014.1"/>
</dbReference>
<dbReference type="InterPro" id="IPR010978">
    <property type="entry name" value="tRNA-bd_arm"/>
</dbReference>
<dbReference type="AlphaFoldDB" id="A0A418JJ36"/>
<dbReference type="InterPro" id="IPR016181">
    <property type="entry name" value="Acyl_CoA_acyltransferase"/>
</dbReference>
<keyword evidence="5" id="KW-0963">Cytoplasm</keyword>
<proteinExistence type="inferred from homology"/>